<accession>A0A1E5QGQ8</accession>
<name>A0A1E5QGQ8_9CYAN</name>
<gene>
    <name evidence="1" type="ORF">BH720_17910</name>
</gene>
<reference evidence="1" key="1">
    <citation type="submission" date="2016-09" db="EMBL/GenBank/DDBJ databases">
        <title>Draft genome of thermotolerant cyanobacterium Desertifilum sp. strain IPPAS B-1220.</title>
        <authorList>
            <person name="Sinetova M.A."/>
            <person name="Bolakhan K."/>
            <person name="Zayadan B.K."/>
            <person name="Mironov K.S."/>
            <person name="Ustinova V."/>
            <person name="Kupriyanova E.V."/>
            <person name="Sidorov R.A."/>
            <person name="Skrypnik A.N."/>
            <person name="Gogoleva N.E."/>
            <person name="Gogolev Y.V."/>
            <person name="Los D.A."/>
        </authorList>
    </citation>
    <scope>NUCLEOTIDE SEQUENCE [LARGE SCALE GENOMIC DNA]</scope>
    <source>
        <strain evidence="1">IPPAS B-1220</strain>
    </source>
</reference>
<dbReference type="RefSeq" id="WP_069968592.1">
    <property type="nucleotide sequence ID" value="NZ_CM124774.1"/>
</dbReference>
<protein>
    <submittedName>
        <fullName evidence="1">Uncharacterized protein</fullName>
    </submittedName>
</protein>
<dbReference type="EMBL" id="MJGC01000078">
    <property type="protein sequence ID" value="OEJ73774.1"/>
    <property type="molecule type" value="Genomic_DNA"/>
</dbReference>
<sequence>MILGIPRFLNRGGCQYVGGSIASSAHGEPRSTQDADIAVSIEENQACLLIEAMQREFYISSTSVAEALSCRMTTFNVIHLETSIKADIYLIRSDNEYERSQLARRQRYTSDDRPELSFYLCTPEDIILQKLVWYRLGRQQSDKQWRDILGVLKLQGESLDFTYLQNWAERLSLTPLLAQAQTEAGLTT</sequence>
<evidence type="ECO:0000313" key="1">
    <source>
        <dbReference type="EMBL" id="OEJ73774.1"/>
    </source>
</evidence>
<comment type="caution">
    <text evidence="1">The sequence shown here is derived from an EMBL/GenBank/DDBJ whole genome shotgun (WGS) entry which is preliminary data.</text>
</comment>
<dbReference type="AlphaFoldDB" id="A0A1E5QGQ8"/>
<organism evidence="1">
    <name type="scientific">Desertifilum tharense IPPAS B-1220</name>
    <dbReference type="NCBI Taxonomy" id="1781255"/>
    <lineage>
        <taxon>Bacteria</taxon>
        <taxon>Bacillati</taxon>
        <taxon>Cyanobacteriota</taxon>
        <taxon>Cyanophyceae</taxon>
        <taxon>Desertifilales</taxon>
        <taxon>Desertifilaceae</taxon>
        <taxon>Desertifilum</taxon>
    </lineage>
</organism>
<dbReference type="STRING" id="1781255.BH720_17910"/>
<dbReference type="SUPFAM" id="SSF81301">
    <property type="entry name" value="Nucleotidyltransferase"/>
    <property type="match status" value="1"/>
</dbReference>
<dbReference type="InterPro" id="IPR043519">
    <property type="entry name" value="NT_sf"/>
</dbReference>
<proteinExistence type="predicted"/>
<dbReference type="OrthoDB" id="482054at2"/>